<comment type="cofactor">
    <cofactor evidence="2">
        <name>Ca(2+)</name>
        <dbReference type="ChEBI" id="CHEBI:29108"/>
    </cofactor>
</comment>
<dbReference type="InterPro" id="IPR006046">
    <property type="entry name" value="Alpha_amylase"/>
</dbReference>
<dbReference type="GO" id="GO:0005509">
    <property type="term" value="F:calcium ion binding"/>
    <property type="evidence" value="ECO:0007669"/>
    <property type="project" value="InterPro"/>
</dbReference>
<evidence type="ECO:0000313" key="11">
    <source>
        <dbReference type="EMBL" id="KAF8752521.1"/>
    </source>
</evidence>
<dbReference type="GO" id="GO:0004556">
    <property type="term" value="F:alpha-amylase activity"/>
    <property type="evidence" value="ECO:0007669"/>
    <property type="project" value="UniProtKB-EC"/>
</dbReference>
<name>A0A8H7I6Z5_9AGAM</name>
<keyword evidence="5" id="KW-0479">Metal-binding</keyword>
<dbReference type="Pfam" id="PF00128">
    <property type="entry name" value="Alpha-amylase"/>
    <property type="match status" value="1"/>
</dbReference>
<evidence type="ECO:0000256" key="4">
    <source>
        <dbReference type="ARBA" id="ARBA00012595"/>
    </source>
</evidence>
<evidence type="ECO:0000259" key="10">
    <source>
        <dbReference type="SMART" id="SM00642"/>
    </source>
</evidence>
<reference evidence="11" key="1">
    <citation type="submission" date="2020-09" db="EMBL/GenBank/DDBJ databases">
        <title>Comparative genome analyses of four rice-infecting Rhizoctonia solani isolates reveal extensive enrichment of homogalacturonan modification genes.</title>
        <authorList>
            <person name="Lee D.-Y."/>
            <person name="Jeon J."/>
            <person name="Kim K.-T."/>
            <person name="Cheong K."/>
            <person name="Song H."/>
            <person name="Choi G."/>
            <person name="Ko J."/>
            <person name="Opiyo S.O."/>
            <person name="Zuo S."/>
            <person name="Madhav S."/>
            <person name="Lee Y.-H."/>
            <person name="Wang G.-L."/>
        </authorList>
    </citation>
    <scope>NUCLEOTIDE SEQUENCE</scope>
    <source>
        <strain evidence="11">AG1-IA B2</strain>
    </source>
</reference>
<dbReference type="SMART" id="SM00642">
    <property type="entry name" value="Aamy"/>
    <property type="match status" value="1"/>
</dbReference>
<dbReference type="EC" id="3.2.1.1" evidence="4"/>
<keyword evidence="6" id="KW-0378">Hydrolase</keyword>
<evidence type="ECO:0000256" key="2">
    <source>
        <dbReference type="ARBA" id="ARBA00001913"/>
    </source>
</evidence>
<protein>
    <recommendedName>
        <fullName evidence="4">alpha-amylase</fullName>
        <ecNumber evidence="4">3.2.1.1</ecNumber>
    </recommendedName>
</protein>
<dbReference type="InterPro" id="IPR006047">
    <property type="entry name" value="GH13_cat_dom"/>
</dbReference>
<dbReference type="Gene3D" id="3.20.20.80">
    <property type="entry name" value="Glycosidases"/>
    <property type="match status" value="1"/>
</dbReference>
<keyword evidence="8" id="KW-0326">Glycosidase</keyword>
<proteinExistence type="inferred from homology"/>
<evidence type="ECO:0000256" key="1">
    <source>
        <dbReference type="ARBA" id="ARBA00000548"/>
    </source>
</evidence>
<dbReference type="Gene3D" id="3.30.750.90">
    <property type="match status" value="1"/>
</dbReference>
<accession>A0A8H7I6Z5</accession>
<keyword evidence="7" id="KW-0119">Carbohydrate metabolism</keyword>
<dbReference type="Gene3D" id="2.60.40.1180">
    <property type="entry name" value="Golgi alpha-mannosidase II"/>
    <property type="match status" value="1"/>
</dbReference>
<evidence type="ECO:0000313" key="12">
    <source>
        <dbReference type="Proteomes" id="UP000614334"/>
    </source>
</evidence>
<dbReference type="InterPro" id="IPR013780">
    <property type="entry name" value="Glyco_hydro_b"/>
</dbReference>
<comment type="similarity">
    <text evidence="3 9">Belongs to the glycosyl hydrolase 13 family.</text>
</comment>
<evidence type="ECO:0000256" key="5">
    <source>
        <dbReference type="ARBA" id="ARBA00022723"/>
    </source>
</evidence>
<dbReference type="GO" id="GO:0005975">
    <property type="term" value="P:carbohydrate metabolic process"/>
    <property type="evidence" value="ECO:0007669"/>
    <property type="project" value="InterPro"/>
</dbReference>
<evidence type="ECO:0000256" key="7">
    <source>
        <dbReference type="ARBA" id="ARBA00023277"/>
    </source>
</evidence>
<dbReference type="SUPFAM" id="SSF51445">
    <property type="entry name" value="(Trans)glycosidases"/>
    <property type="match status" value="1"/>
</dbReference>
<dbReference type="AlphaFoldDB" id="A0A8H7I6Z5"/>
<sequence length="416" mass="46864">MAHHANAAYSLKTSEDKALNYTILQGFEWYAPGGGVHWNRLKGDIPSLSSMGITAIWIPPPYKAAVGEISVGYDLWDLGEFDQKGTRRTKYGTKEELDALVKAANEEGRIVIYIDTVLNHKFGGDRTEVFPQFKDGPDLIFLDGEGVDFDARSGQGGVFRIWGKAWSTRVDTENRNYDFLMGADVDPTVPEVQEDLFDWGAWVIDNVGATGFRVDAVKHIDYRFISDFIKSARARTQKPALFAVGEFWKDSLWDINNWLNNLGTQFSVFDVPLHFNFKEASDSWNRFDMRKIFDDTLVQSRPIDAVTFVDNHDTQPGQSLESWVQPWFKPLAYALILLREAGYPCVFYGDMYGCAGPGSQFQPPVSQLADFIRARKLFAYGSTWDAWDHPNCIGWVRSGDKDHDGCAVVLCNGSEG</sequence>
<dbReference type="EMBL" id="JACYCF010000015">
    <property type="protein sequence ID" value="KAF8752521.1"/>
    <property type="molecule type" value="Genomic_DNA"/>
</dbReference>
<dbReference type="Proteomes" id="UP000614334">
    <property type="component" value="Unassembled WGS sequence"/>
</dbReference>
<evidence type="ECO:0000256" key="8">
    <source>
        <dbReference type="ARBA" id="ARBA00023295"/>
    </source>
</evidence>
<feature type="domain" description="Glycosyl hydrolase family 13 catalytic" evidence="10">
    <location>
        <begin position="21"/>
        <end position="388"/>
    </location>
</feature>
<dbReference type="PIRSF" id="PIRSF001021">
    <property type="entry name" value="Alph-amls_thrmst"/>
    <property type="match status" value="1"/>
</dbReference>
<evidence type="ECO:0000256" key="6">
    <source>
        <dbReference type="ARBA" id="ARBA00022801"/>
    </source>
</evidence>
<comment type="catalytic activity">
    <reaction evidence="1">
        <text>Endohydrolysis of (1-&gt;4)-alpha-D-glucosidic linkages in polysaccharides containing three or more (1-&gt;4)-alpha-linked D-glucose units.</text>
        <dbReference type="EC" id="3.2.1.1"/>
    </reaction>
</comment>
<dbReference type="InterPro" id="IPR013776">
    <property type="entry name" value="A-amylase_thermo"/>
</dbReference>
<gene>
    <name evidence="11" type="ORF">RHS01_07565</name>
</gene>
<dbReference type="SUPFAM" id="SSF51011">
    <property type="entry name" value="Glycosyl hydrolase domain"/>
    <property type="match status" value="1"/>
</dbReference>
<dbReference type="InterPro" id="IPR017853">
    <property type="entry name" value="GH"/>
</dbReference>
<dbReference type="PANTHER" id="PTHR43447">
    <property type="entry name" value="ALPHA-AMYLASE"/>
    <property type="match status" value="1"/>
</dbReference>
<dbReference type="CDD" id="cd11318">
    <property type="entry name" value="AmyAc_bac_fung_AmyA"/>
    <property type="match status" value="1"/>
</dbReference>
<comment type="caution">
    <text evidence="11">The sequence shown here is derived from an EMBL/GenBank/DDBJ whole genome shotgun (WGS) entry which is preliminary data.</text>
</comment>
<evidence type="ECO:0000256" key="9">
    <source>
        <dbReference type="RuleBase" id="RU003615"/>
    </source>
</evidence>
<organism evidence="11 12">
    <name type="scientific">Rhizoctonia solani</name>
    <dbReference type="NCBI Taxonomy" id="456999"/>
    <lineage>
        <taxon>Eukaryota</taxon>
        <taxon>Fungi</taxon>
        <taxon>Dikarya</taxon>
        <taxon>Basidiomycota</taxon>
        <taxon>Agaricomycotina</taxon>
        <taxon>Agaricomycetes</taxon>
        <taxon>Cantharellales</taxon>
        <taxon>Ceratobasidiaceae</taxon>
        <taxon>Rhizoctonia</taxon>
    </lineage>
</organism>
<dbReference type="PRINTS" id="PR00110">
    <property type="entry name" value="ALPHAAMYLASE"/>
</dbReference>
<evidence type="ECO:0000256" key="3">
    <source>
        <dbReference type="ARBA" id="ARBA00008061"/>
    </source>
</evidence>